<organism evidence="1">
    <name type="scientific">Siphoviridae sp. ctOb14</name>
    <dbReference type="NCBI Taxonomy" id="2827862"/>
    <lineage>
        <taxon>Viruses</taxon>
        <taxon>Duplodnaviria</taxon>
        <taxon>Heunggongvirae</taxon>
        <taxon>Uroviricota</taxon>
        <taxon>Caudoviricetes</taxon>
    </lineage>
</organism>
<dbReference type="InterPro" id="IPR022555">
    <property type="entry name" value="DUF2577"/>
</dbReference>
<evidence type="ECO:0000313" key="1">
    <source>
        <dbReference type="EMBL" id="DAF51911.1"/>
    </source>
</evidence>
<proteinExistence type="predicted"/>
<sequence length="135" mass="14599">MMRDPYCDIISSMRRQSQSVAPPGIKIAEVVSPPPKIIIKMGDLQLDKDNILIADYLIPKYERKITIPLTASTSTVSKATVGDHGEHTHQVTKIGIANGTIQFADTLKPGDTVLAVPTADGQTYIILARVVKCDG</sequence>
<dbReference type="EMBL" id="BK032625">
    <property type="protein sequence ID" value="DAF51911.1"/>
    <property type="molecule type" value="Genomic_DNA"/>
</dbReference>
<reference evidence="1" key="1">
    <citation type="journal article" date="2021" name="Proc. Natl. Acad. Sci. U.S.A.">
        <title>A Catalog of Tens of Thousands of Viruses from Human Metagenomes Reveals Hidden Associations with Chronic Diseases.</title>
        <authorList>
            <person name="Tisza M.J."/>
            <person name="Buck C.B."/>
        </authorList>
    </citation>
    <scope>NUCLEOTIDE SEQUENCE</scope>
    <source>
        <strain evidence="1">CtOb14</strain>
    </source>
</reference>
<name>A0A8S5SML3_9CAUD</name>
<evidence type="ECO:0008006" key="2">
    <source>
        <dbReference type="Google" id="ProtNLM"/>
    </source>
</evidence>
<protein>
    <recommendedName>
        <fullName evidence="2">DUF2577 domain-containing protein</fullName>
    </recommendedName>
</protein>
<dbReference type="Pfam" id="PF10844">
    <property type="entry name" value="DUF2577"/>
    <property type="match status" value="1"/>
</dbReference>
<accession>A0A8S5SML3</accession>